<sequence>MSTRVLYLLGCAAPPVRYIDRPVRTAQAEGWEVCLGLTPTAAEWLEERLPELEDLTGHPVRHRQRRLGTRSPWPPATVSVIAPATLNTVNTVALGLTPTWLSGHAVEAVGMGRPLVVLPCVNSAYGTHPQFARSVETLRGAGVRVLLGAPDGFVPRPPGRGDAEGYPWHLVSDALREVPPTR</sequence>
<dbReference type="RefSeq" id="WP_191211691.1">
    <property type="nucleotide sequence ID" value="NZ_BAABKL010000001.1"/>
</dbReference>
<name>A0A927IEY9_9ACTN</name>
<evidence type="ECO:0000313" key="3">
    <source>
        <dbReference type="Proteomes" id="UP000632289"/>
    </source>
</evidence>
<dbReference type="InterPro" id="IPR003382">
    <property type="entry name" value="Flavoprotein"/>
</dbReference>
<dbReference type="EMBL" id="JACXYU010000016">
    <property type="protein sequence ID" value="MBD3934395.1"/>
    <property type="molecule type" value="Genomic_DNA"/>
</dbReference>
<gene>
    <name evidence="2" type="ORF">IF129_22885</name>
</gene>
<keyword evidence="3" id="KW-1185">Reference proteome</keyword>
<dbReference type="AlphaFoldDB" id="A0A927IEY9"/>
<evidence type="ECO:0000313" key="2">
    <source>
        <dbReference type="EMBL" id="MBD3934395.1"/>
    </source>
</evidence>
<dbReference type="InterPro" id="IPR036551">
    <property type="entry name" value="Flavin_trans-like"/>
</dbReference>
<reference evidence="2" key="1">
    <citation type="submission" date="2020-09" db="EMBL/GenBank/DDBJ databases">
        <title>Secondary metabolite and genome analysis of marine Streptomyces chumphonensis KK1-2T.</title>
        <authorList>
            <person name="Phongsopitanun W."/>
            <person name="Kanchanasin P."/>
            <person name="Pittayakhajonwut P."/>
            <person name="Suwanborirux K."/>
            <person name="Tanasupawat S."/>
        </authorList>
    </citation>
    <scope>NUCLEOTIDE SEQUENCE</scope>
    <source>
        <strain evidence="2">KK1-2</strain>
    </source>
</reference>
<evidence type="ECO:0000259" key="1">
    <source>
        <dbReference type="Pfam" id="PF02441"/>
    </source>
</evidence>
<dbReference type="Gene3D" id="3.40.50.1950">
    <property type="entry name" value="Flavin prenyltransferase-like"/>
    <property type="match status" value="1"/>
</dbReference>
<dbReference type="Proteomes" id="UP000632289">
    <property type="component" value="Unassembled WGS sequence"/>
</dbReference>
<accession>A0A927IEY9</accession>
<dbReference type="SUPFAM" id="SSF52507">
    <property type="entry name" value="Homo-oligomeric flavin-containing Cys decarboxylases, HFCD"/>
    <property type="match status" value="1"/>
</dbReference>
<organism evidence="2 3">
    <name type="scientific">Streptomyces chumphonensis</name>
    <dbReference type="NCBI Taxonomy" id="1214925"/>
    <lineage>
        <taxon>Bacteria</taxon>
        <taxon>Bacillati</taxon>
        <taxon>Actinomycetota</taxon>
        <taxon>Actinomycetes</taxon>
        <taxon>Kitasatosporales</taxon>
        <taxon>Streptomycetaceae</taxon>
        <taxon>Streptomyces</taxon>
    </lineage>
</organism>
<protein>
    <submittedName>
        <fullName evidence="2">Flavoprotein</fullName>
    </submittedName>
</protein>
<feature type="domain" description="Flavoprotein" evidence="1">
    <location>
        <begin position="16"/>
        <end position="126"/>
    </location>
</feature>
<dbReference type="Pfam" id="PF02441">
    <property type="entry name" value="Flavoprotein"/>
    <property type="match status" value="1"/>
</dbReference>
<proteinExistence type="predicted"/>
<dbReference type="GO" id="GO:0003824">
    <property type="term" value="F:catalytic activity"/>
    <property type="evidence" value="ECO:0007669"/>
    <property type="project" value="InterPro"/>
</dbReference>
<comment type="caution">
    <text evidence="2">The sequence shown here is derived from an EMBL/GenBank/DDBJ whole genome shotgun (WGS) entry which is preliminary data.</text>
</comment>